<comment type="caution">
    <text evidence="2">The sequence shown here is derived from an EMBL/GenBank/DDBJ whole genome shotgun (WGS) entry which is preliminary data.</text>
</comment>
<organism evidence="2 3">
    <name type="scientific">Microbacterium aoyamense</name>
    <dbReference type="NCBI Taxonomy" id="344166"/>
    <lineage>
        <taxon>Bacteria</taxon>
        <taxon>Bacillati</taxon>
        <taxon>Actinomycetota</taxon>
        <taxon>Actinomycetes</taxon>
        <taxon>Micrococcales</taxon>
        <taxon>Microbacteriaceae</taxon>
        <taxon>Microbacterium</taxon>
    </lineage>
</organism>
<evidence type="ECO:0000313" key="3">
    <source>
        <dbReference type="Proteomes" id="UP001501343"/>
    </source>
</evidence>
<reference evidence="2 3" key="1">
    <citation type="journal article" date="2019" name="Int. J. Syst. Evol. Microbiol.">
        <title>The Global Catalogue of Microorganisms (GCM) 10K type strain sequencing project: providing services to taxonomists for standard genome sequencing and annotation.</title>
        <authorList>
            <consortium name="The Broad Institute Genomics Platform"/>
            <consortium name="The Broad Institute Genome Sequencing Center for Infectious Disease"/>
            <person name="Wu L."/>
            <person name="Ma J."/>
        </authorList>
    </citation>
    <scope>NUCLEOTIDE SEQUENCE [LARGE SCALE GENOMIC DNA]</scope>
    <source>
        <strain evidence="2 3">JCM 14900</strain>
    </source>
</reference>
<evidence type="ECO:0000256" key="1">
    <source>
        <dbReference type="SAM" id="MobiDB-lite"/>
    </source>
</evidence>
<sequence>MSTTELKINEIRWNDGREGYSLNRLHVIDPASTDVAAVKKIAEKVTEAHVAFKKVERERQAAHVALERADEDARIAARNAAREGKPVKPKEIKKLRAAAREAVEDLDLAWEGALGGLESRRDEYIECVAHNTPALRAEGLTALDSAILSVASASQIALRAEATMTGALGLLGMLSSGDFTPAPMKAARREMGEAGAPAVHVDLARTELAKAVGYAAQILEQVKEAVKEAEKAARMQAEADESDDLDDENDPEDDDEGEDLTDENDPEDD</sequence>
<feature type="compositionally biased region" description="Acidic residues" evidence="1">
    <location>
        <begin position="238"/>
        <end position="269"/>
    </location>
</feature>
<accession>A0ABN2P630</accession>
<protein>
    <submittedName>
        <fullName evidence="2">Uncharacterized protein</fullName>
    </submittedName>
</protein>
<dbReference type="Proteomes" id="UP001501343">
    <property type="component" value="Unassembled WGS sequence"/>
</dbReference>
<feature type="region of interest" description="Disordered" evidence="1">
    <location>
        <begin position="226"/>
        <end position="269"/>
    </location>
</feature>
<dbReference type="EMBL" id="BAAAOF010000001">
    <property type="protein sequence ID" value="GAA1913567.1"/>
    <property type="molecule type" value="Genomic_DNA"/>
</dbReference>
<evidence type="ECO:0000313" key="2">
    <source>
        <dbReference type="EMBL" id="GAA1913567.1"/>
    </source>
</evidence>
<proteinExistence type="predicted"/>
<name>A0ABN2P630_9MICO</name>
<dbReference type="RefSeq" id="WP_248149182.1">
    <property type="nucleotide sequence ID" value="NZ_BAAAOF010000001.1"/>
</dbReference>
<gene>
    <name evidence="2" type="ORF">GCM10009775_02800</name>
</gene>
<keyword evidence="3" id="KW-1185">Reference proteome</keyword>